<evidence type="ECO:0000259" key="4">
    <source>
        <dbReference type="PROSITE" id="PS50118"/>
    </source>
</evidence>
<reference evidence="5 6" key="1">
    <citation type="submission" date="2014-04" db="EMBL/GenBank/DDBJ databases">
        <authorList>
            <consortium name="DOE Joint Genome Institute"/>
            <person name="Kuo A."/>
            <person name="Ruytinx J."/>
            <person name="Rineau F."/>
            <person name="Colpaert J."/>
            <person name="Kohler A."/>
            <person name="Nagy L.G."/>
            <person name="Floudas D."/>
            <person name="Copeland A."/>
            <person name="Barry K.W."/>
            <person name="Cichocki N."/>
            <person name="Veneault-Fourrey C."/>
            <person name="LaButti K."/>
            <person name="Lindquist E.A."/>
            <person name="Lipzen A."/>
            <person name="Lundell T."/>
            <person name="Morin E."/>
            <person name="Murat C."/>
            <person name="Sun H."/>
            <person name="Tunlid A."/>
            <person name="Henrissat B."/>
            <person name="Grigoriev I.V."/>
            <person name="Hibbett D.S."/>
            <person name="Martin F."/>
            <person name="Nordberg H.P."/>
            <person name="Cantor M.N."/>
            <person name="Hua S.X."/>
        </authorList>
    </citation>
    <scope>NUCLEOTIDE SEQUENCE [LARGE SCALE GENOMIC DNA]</scope>
    <source>
        <strain evidence="5 6">UH-Slu-Lm8-n1</strain>
    </source>
</reference>
<feature type="region of interest" description="Disordered" evidence="3">
    <location>
        <begin position="113"/>
        <end position="134"/>
    </location>
</feature>
<feature type="domain" description="HMG box" evidence="4">
    <location>
        <begin position="361"/>
        <end position="430"/>
    </location>
</feature>
<dbReference type="InterPro" id="IPR050342">
    <property type="entry name" value="HMGB"/>
</dbReference>
<dbReference type="Proteomes" id="UP000054485">
    <property type="component" value="Unassembled WGS sequence"/>
</dbReference>
<dbReference type="SUPFAM" id="SSF47095">
    <property type="entry name" value="HMG-box"/>
    <property type="match status" value="2"/>
</dbReference>
<evidence type="ECO:0000256" key="3">
    <source>
        <dbReference type="SAM" id="MobiDB-lite"/>
    </source>
</evidence>
<dbReference type="InParanoid" id="A0A0D0A934"/>
<dbReference type="Pfam" id="PF09011">
    <property type="entry name" value="HMG_box_2"/>
    <property type="match status" value="1"/>
</dbReference>
<feature type="region of interest" description="Disordered" evidence="3">
    <location>
        <begin position="572"/>
        <end position="594"/>
    </location>
</feature>
<feature type="compositionally biased region" description="Basic and acidic residues" evidence="3">
    <location>
        <begin position="317"/>
        <end position="350"/>
    </location>
</feature>
<dbReference type="GO" id="GO:0003677">
    <property type="term" value="F:DNA binding"/>
    <property type="evidence" value="ECO:0007669"/>
    <property type="project" value="UniProtKB-UniRule"/>
</dbReference>
<feature type="compositionally biased region" description="Low complexity" evidence="3">
    <location>
        <begin position="113"/>
        <end position="126"/>
    </location>
</feature>
<dbReference type="HOGENOM" id="CLU_020994_0_0_1"/>
<dbReference type="GO" id="GO:0005634">
    <property type="term" value="C:nucleus"/>
    <property type="evidence" value="ECO:0007669"/>
    <property type="project" value="UniProtKB-UniRule"/>
</dbReference>
<feature type="compositionally biased region" description="Polar residues" evidence="3">
    <location>
        <begin position="295"/>
        <end position="316"/>
    </location>
</feature>
<accession>A0A0D0A934</accession>
<dbReference type="PANTHER" id="PTHR48112:SF22">
    <property type="entry name" value="MITOCHONDRIAL TRANSCRIPTION FACTOR A, ISOFORM B"/>
    <property type="match status" value="1"/>
</dbReference>
<dbReference type="Pfam" id="PF00505">
    <property type="entry name" value="HMG_box"/>
    <property type="match status" value="1"/>
</dbReference>
<proteinExistence type="predicted"/>
<dbReference type="PANTHER" id="PTHR48112">
    <property type="entry name" value="HIGH MOBILITY GROUP PROTEIN DSP1"/>
    <property type="match status" value="1"/>
</dbReference>
<dbReference type="Gene3D" id="1.10.30.10">
    <property type="entry name" value="High mobility group box domain"/>
    <property type="match status" value="2"/>
</dbReference>
<keyword evidence="2" id="KW-0539">Nucleus</keyword>
<dbReference type="STRING" id="930992.A0A0D0A934"/>
<feature type="region of interest" description="Disordered" evidence="3">
    <location>
        <begin position="208"/>
        <end position="228"/>
    </location>
</feature>
<dbReference type="SMART" id="SM00398">
    <property type="entry name" value="HMG"/>
    <property type="match status" value="2"/>
</dbReference>
<evidence type="ECO:0000313" key="5">
    <source>
        <dbReference type="EMBL" id="KIK46680.1"/>
    </source>
</evidence>
<feature type="compositionally biased region" description="Basic residues" evidence="3">
    <location>
        <begin position="447"/>
        <end position="457"/>
    </location>
</feature>
<dbReference type="InterPro" id="IPR036910">
    <property type="entry name" value="HMG_box_dom_sf"/>
</dbReference>
<dbReference type="EMBL" id="KN835156">
    <property type="protein sequence ID" value="KIK46680.1"/>
    <property type="molecule type" value="Genomic_DNA"/>
</dbReference>
<evidence type="ECO:0000313" key="6">
    <source>
        <dbReference type="Proteomes" id="UP000054485"/>
    </source>
</evidence>
<feature type="DNA-binding region" description="HMG box" evidence="2">
    <location>
        <begin position="465"/>
        <end position="537"/>
    </location>
</feature>
<evidence type="ECO:0000256" key="2">
    <source>
        <dbReference type="PROSITE-ProRule" id="PRU00267"/>
    </source>
</evidence>
<dbReference type="OrthoDB" id="5550281at2759"/>
<gene>
    <name evidence="5" type="ORF">CY34DRAFT_800204</name>
</gene>
<feature type="DNA-binding region" description="HMG box" evidence="2">
    <location>
        <begin position="361"/>
        <end position="430"/>
    </location>
</feature>
<feature type="region of interest" description="Disordered" evidence="3">
    <location>
        <begin position="263"/>
        <end position="353"/>
    </location>
</feature>
<protein>
    <recommendedName>
        <fullName evidence="4">HMG box domain-containing protein</fullName>
    </recommendedName>
</protein>
<evidence type="ECO:0000256" key="1">
    <source>
        <dbReference type="ARBA" id="ARBA00023125"/>
    </source>
</evidence>
<feature type="domain" description="HMG box" evidence="4">
    <location>
        <begin position="465"/>
        <end position="537"/>
    </location>
</feature>
<reference evidence="6" key="2">
    <citation type="submission" date="2015-01" db="EMBL/GenBank/DDBJ databases">
        <title>Evolutionary Origins and Diversification of the Mycorrhizal Mutualists.</title>
        <authorList>
            <consortium name="DOE Joint Genome Institute"/>
            <consortium name="Mycorrhizal Genomics Consortium"/>
            <person name="Kohler A."/>
            <person name="Kuo A."/>
            <person name="Nagy L.G."/>
            <person name="Floudas D."/>
            <person name="Copeland A."/>
            <person name="Barry K.W."/>
            <person name="Cichocki N."/>
            <person name="Veneault-Fourrey C."/>
            <person name="LaButti K."/>
            <person name="Lindquist E.A."/>
            <person name="Lipzen A."/>
            <person name="Lundell T."/>
            <person name="Morin E."/>
            <person name="Murat C."/>
            <person name="Riley R."/>
            <person name="Ohm R."/>
            <person name="Sun H."/>
            <person name="Tunlid A."/>
            <person name="Henrissat B."/>
            <person name="Grigoriev I.V."/>
            <person name="Hibbett D.S."/>
            <person name="Martin F."/>
        </authorList>
    </citation>
    <scope>NUCLEOTIDE SEQUENCE [LARGE SCALE GENOMIC DNA]</scope>
    <source>
        <strain evidence="6">UH-Slu-Lm8-n1</strain>
    </source>
</reference>
<dbReference type="InterPro" id="IPR009071">
    <property type="entry name" value="HMG_box_dom"/>
</dbReference>
<sequence>MASILRFRRLAPLNQARWRSYTSHYPADTPLPTTIKAISSPSLFIPYIPPMPIDSYPPRISLTTDSAMKDNFNFTSYDMLSPDGDQLIFGPLEFDEGPSSMHPSWDALSYHHSLSPPTSDHTPSPHRLSDFEIPDTSPNSSFYDSAFGRFDDMHSMLDLDGAHFSHWLNEPVLDSPTSPIPIRGAGPDPQSPSLFSYTFTPSASFSPSEFAAPHQLPRSLSPADGSDGYLSSPGLRVASISPAETSLRPPPWATQLWDSPQYEASSSARVHQPLSEHPYGVKRQRFQPRRDLSLGFQSSSAPIQTGMPSMTRNYSSRRGDSVSVGDDRDATVRRKKRLSTEELSREDKSDLPPLKSILKQPKLAPSAWQLYFTDWIQRHQATSTRKLNVAQAAKEAGQEYASLTPEEKEPYKRRSAVLKEARERENAAYMRSLTPDDIKKENAFRTAQRKAGRSRKSNIKDPNAPKKPLSAYFMFLQRIRSDPALVREIFGDEQETTKQSVLAAAKWRSMTDDERKPFLAQAEQEKLEYEAARRLYEEGTTDVGTSINFSILPGSPSGESPFRALRAIKTESFSSESESEGVATDDSLSRYTRI</sequence>
<feature type="region of interest" description="Disordered" evidence="3">
    <location>
        <begin position="446"/>
        <end position="465"/>
    </location>
</feature>
<keyword evidence="1 2" id="KW-0238">DNA-binding</keyword>
<keyword evidence="6" id="KW-1185">Reference proteome</keyword>
<name>A0A0D0A934_9AGAM</name>
<organism evidence="5 6">
    <name type="scientific">Suillus luteus UH-Slu-Lm8-n1</name>
    <dbReference type="NCBI Taxonomy" id="930992"/>
    <lineage>
        <taxon>Eukaryota</taxon>
        <taxon>Fungi</taxon>
        <taxon>Dikarya</taxon>
        <taxon>Basidiomycota</taxon>
        <taxon>Agaricomycotina</taxon>
        <taxon>Agaricomycetes</taxon>
        <taxon>Agaricomycetidae</taxon>
        <taxon>Boletales</taxon>
        <taxon>Suillineae</taxon>
        <taxon>Suillaceae</taxon>
        <taxon>Suillus</taxon>
    </lineage>
</organism>
<dbReference type="AlphaFoldDB" id="A0A0D0A934"/>
<dbReference type="PROSITE" id="PS50118">
    <property type="entry name" value="HMG_BOX_2"/>
    <property type="match status" value="2"/>
</dbReference>